<sequence length="517" mass="57304">MHEKAVKEFSKVRLRKRARTVLMKRGPFRAGGCPDFGASSPAARFKKEAQAEAQDALYLIREEIAVMKKLNHPNLVELIEVLDDPDQDSLYMVMEMCTKGVIMDVGLGKTATPYDLEACRCWFRDLILGIEYLHEQNIIHRDIKPDNLLIAEGDVLKIGDFGVSEMFERADGMRTSKTAGSPAFLPPELCVPKHGGVDGPPCDIWSMGITLYCLRYGRIPFEHDTIVEIYGAINSEEVKLPDDEEDMFVDLMGKILNKDPTRRITMAELREHPWVTMKGEDPLLSKEENCANPVEPPNALELNHAFTQKMGHLLCVLKAIRKFKSLLRPKTQDINNDLKSVVANSVADLTSRLSSLVGSEIPSTDEVARLVEERRRNLRIASLHTKMLFEKANKLVEAETAGTGFKQPETQRGTFGGRESGAGIEARQPTQFLGIGTGGGEAFGPAERDEEPEVAVAESPIAADFDIYNRAFQSEVERIQSQGGSPTVYSTNVLERGSGSATLHHRHSEKSPSTDAA</sequence>
<dbReference type="InterPro" id="IPR011009">
    <property type="entry name" value="Kinase-like_dom_sf"/>
</dbReference>
<evidence type="ECO:0000313" key="5">
    <source>
        <dbReference type="EMBL" id="CAK7263962.1"/>
    </source>
</evidence>
<dbReference type="Gene3D" id="1.10.510.10">
    <property type="entry name" value="Transferase(Phosphotransferase) domain 1"/>
    <property type="match status" value="1"/>
</dbReference>
<evidence type="ECO:0000259" key="4">
    <source>
        <dbReference type="PROSITE" id="PS50011"/>
    </source>
</evidence>
<protein>
    <recommendedName>
        <fullName evidence="4">Protein kinase domain-containing protein</fullName>
    </recommendedName>
</protein>
<dbReference type="EMBL" id="CAWUON010000005">
    <property type="protein sequence ID" value="CAK7263962.1"/>
    <property type="molecule type" value="Genomic_DNA"/>
</dbReference>
<dbReference type="InterPro" id="IPR008271">
    <property type="entry name" value="Ser/Thr_kinase_AS"/>
</dbReference>
<keyword evidence="6" id="KW-1185">Reference proteome</keyword>
<accession>A0ABP0D778</accession>
<dbReference type="PROSITE" id="PS00108">
    <property type="entry name" value="PROTEIN_KINASE_ST"/>
    <property type="match status" value="1"/>
</dbReference>
<name>A0ABP0D778_9PEZI</name>
<dbReference type="InterPro" id="IPR000719">
    <property type="entry name" value="Prot_kinase_dom"/>
</dbReference>
<dbReference type="Pfam" id="PF00069">
    <property type="entry name" value="Pkinase"/>
    <property type="match status" value="1"/>
</dbReference>
<dbReference type="PANTHER" id="PTHR24346">
    <property type="entry name" value="MAP/MICROTUBULE AFFINITY-REGULATING KINASE"/>
    <property type="match status" value="1"/>
</dbReference>
<evidence type="ECO:0000256" key="2">
    <source>
        <dbReference type="ARBA" id="ARBA00022840"/>
    </source>
</evidence>
<comment type="caution">
    <text evidence="5">The sequence shown here is derived from an EMBL/GenBank/DDBJ whole genome shotgun (WGS) entry which is preliminary data.</text>
</comment>
<proteinExistence type="predicted"/>
<keyword evidence="1" id="KW-0547">Nucleotide-binding</keyword>
<evidence type="ECO:0000256" key="1">
    <source>
        <dbReference type="ARBA" id="ARBA00022741"/>
    </source>
</evidence>
<keyword evidence="2" id="KW-0067">ATP-binding</keyword>
<feature type="compositionally biased region" description="Polar residues" evidence="3">
    <location>
        <begin position="479"/>
        <end position="493"/>
    </location>
</feature>
<evidence type="ECO:0000313" key="6">
    <source>
        <dbReference type="Proteomes" id="UP001642502"/>
    </source>
</evidence>
<dbReference type="Proteomes" id="UP001642502">
    <property type="component" value="Unassembled WGS sequence"/>
</dbReference>
<reference evidence="5 6" key="1">
    <citation type="submission" date="2024-01" db="EMBL/GenBank/DDBJ databases">
        <authorList>
            <person name="Allen C."/>
            <person name="Tagirdzhanova G."/>
        </authorList>
    </citation>
    <scope>NUCLEOTIDE SEQUENCE [LARGE SCALE GENOMIC DNA]</scope>
    <source>
        <strain evidence="5 6">CBS 119000</strain>
    </source>
</reference>
<organism evidence="5 6">
    <name type="scientific">Sporothrix epigloea</name>
    <dbReference type="NCBI Taxonomy" id="1892477"/>
    <lineage>
        <taxon>Eukaryota</taxon>
        <taxon>Fungi</taxon>
        <taxon>Dikarya</taxon>
        <taxon>Ascomycota</taxon>
        <taxon>Pezizomycotina</taxon>
        <taxon>Sordariomycetes</taxon>
        <taxon>Sordariomycetidae</taxon>
        <taxon>Ophiostomatales</taxon>
        <taxon>Ophiostomataceae</taxon>
        <taxon>Sporothrix</taxon>
    </lineage>
</organism>
<dbReference type="PANTHER" id="PTHR24346:SF77">
    <property type="entry name" value="SERINE THREONINE PROTEIN KINASE"/>
    <property type="match status" value="1"/>
</dbReference>
<feature type="domain" description="Protein kinase" evidence="4">
    <location>
        <begin position="1"/>
        <end position="275"/>
    </location>
</feature>
<dbReference type="PROSITE" id="PS50011">
    <property type="entry name" value="PROTEIN_KINASE_DOM"/>
    <property type="match status" value="1"/>
</dbReference>
<dbReference type="CDD" id="cd14008">
    <property type="entry name" value="STKc_LKB1_CaMKK"/>
    <property type="match status" value="1"/>
</dbReference>
<dbReference type="SUPFAM" id="SSF56112">
    <property type="entry name" value="Protein kinase-like (PK-like)"/>
    <property type="match status" value="1"/>
</dbReference>
<gene>
    <name evidence="5" type="ORF">SEPCBS119000_000747</name>
</gene>
<evidence type="ECO:0000256" key="3">
    <source>
        <dbReference type="SAM" id="MobiDB-lite"/>
    </source>
</evidence>
<feature type="region of interest" description="Disordered" evidence="3">
    <location>
        <begin position="478"/>
        <end position="517"/>
    </location>
</feature>
<dbReference type="SMART" id="SM00220">
    <property type="entry name" value="S_TKc"/>
    <property type="match status" value="1"/>
</dbReference>